<evidence type="ECO:0000313" key="3">
    <source>
        <dbReference type="EMBL" id="KAF2135133.1"/>
    </source>
</evidence>
<evidence type="ECO:0000256" key="1">
    <source>
        <dbReference type="SAM" id="Phobius"/>
    </source>
</evidence>
<evidence type="ECO:0000313" key="4">
    <source>
        <dbReference type="Proteomes" id="UP000799438"/>
    </source>
</evidence>
<keyword evidence="1" id="KW-0812">Transmembrane</keyword>
<dbReference type="GeneID" id="54295258"/>
<proteinExistence type="predicted"/>
<evidence type="ECO:0000259" key="2">
    <source>
        <dbReference type="Pfam" id="PF17389"/>
    </source>
</evidence>
<keyword evidence="4" id="KW-1185">Reference proteome</keyword>
<dbReference type="Gene3D" id="1.50.10.10">
    <property type="match status" value="1"/>
</dbReference>
<protein>
    <submittedName>
        <fullName evidence="3">Glycoside hydrolase family 78 protein</fullName>
    </submittedName>
</protein>
<organism evidence="3 4">
    <name type="scientific">Aplosporella prunicola CBS 121167</name>
    <dbReference type="NCBI Taxonomy" id="1176127"/>
    <lineage>
        <taxon>Eukaryota</taxon>
        <taxon>Fungi</taxon>
        <taxon>Dikarya</taxon>
        <taxon>Ascomycota</taxon>
        <taxon>Pezizomycotina</taxon>
        <taxon>Dothideomycetes</taxon>
        <taxon>Dothideomycetes incertae sedis</taxon>
        <taxon>Botryosphaeriales</taxon>
        <taxon>Aplosporellaceae</taxon>
        <taxon>Aplosporella</taxon>
    </lineage>
</organism>
<dbReference type="RefSeq" id="XP_033390852.1">
    <property type="nucleotide sequence ID" value="XM_033537762.1"/>
</dbReference>
<feature type="non-terminal residue" evidence="3">
    <location>
        <position position="1"/>
    </location>
</feature>
<dbReference type="InterPro" id="IPR035396">
    <property type="entry name" value="Bac_rhamnosid6H"/>
</dbReference>
<sequence length="75" mass="8260">HLGTGLLSITILLPVLTSNCVANVAFRLLLQEKKPSWSGNLEKDATTLWETQEGYDRNGNPRFSQSHYALGAFGI</sequence>
<dbReference type="OrthoDB" id="10036721at2759"/>
<feature type="domain" description="Alpha-L-rhamnosidase six-hairpin glycosidase" evidence="2">
    <location>
        <begin position="1"/>
        <end position="72"/>
    </location>
</feature>
<gene>
    <name evidence="3" type="ORF">K452DRAFT_239894</name>
</gene>
<dbReference type="GO" id="GO:0016787">
    <property type="term" value="F:hydrolase activity"/>
    <property type="evidence" value="ECO:0007669"/>
    <property type="project" value="UniProtKB-KW"/>
</dbReference>
<keyword evidence="3" id="KW-0378">Hydrolase</keyword>
<dbReference type="Pfam" id="PF17389">
    <property type="entry name" value="Bac_rhamnosid6H"/>
    <property type="match status" value="1"/>
</dbReference>
<dbReference type="Proteomes" id="UP000799438">
    <property type="component" value="Unassembled WGS sequence"/>
</dbReference>
<dbReference type="EMBL" id="ML995667">
    <property type="protein sequence ID" value="KAF2135133.1"/>
    <property type="molecule type" value="Genomic_DNA"/>
</dbReference>
<dbReference type="InterPro" id="IPR012341">
    <property type="entry name" value="6hp_glycosidase-like_sf"/>
</dbReference>
<dbReference type="GO" id="GO:0005975">
    <property type="term" value="P:carbohydrate metabolic process"/>
    <property type="evidence" value="ECO:0007669"/>
    <property type="project" value="InterPro"/>
</dbReference>
<accession>A0A6A6AV84</accession>
<keyword evidence="1" id="KW-0472">Membrane</keyword>
<dbReference type="AlphaFoldDB" id="A0A6A6AV84"/>
<name>A0A6A6AV84_9PEZI</name>
<reference evidence="3" key="1">
    <citation type="journal article" date="2020" name="Stud. Mycol.">
        <title>101 Dothideomycetes genomes: a test case for predicting lifestyles and emergence of pathogens.</title>
        <authorList>
            <person name="Haridas S."/>
            <person name="Albert R."/>
            <person name="Binder M."/>
            <person name="Bloem J."/>
            <person name="Labutti K."/>
            <person name="Salamov A."/>
            <person name="Andreopoulos B."/>
            <person name="Baker S."/>
            <person name="Barry K."/>
            <person name="Bills G."/>
            <person name="Bluhm B."/>
            <person name="Cannon C."/>
            <person name="Castanera R."/>
            <person name="Culley D."/>
            <person name="Daum C."/>
            <person name="Ezra D."/>
            <person name="Gonzalez J."/>
            <person name="Henrissat B."/>
            <person name="Kuo A."/>
            <person name="Liang C."/>
            <person name="Lipzen A."/>
            <person name="Lutzoni F."/>
            <person name="Magnuson J."/>
            <person name="Mondo S."/>
            <person name="Nolan M."/>
            <person name="Ohm R."/>
            <person name="Pangilinan J."/>
            <person name="Park H.-J."/>
            <person name="Ramirez L."/>
            <person name="Alfaro M."/>
            <person name="Sun H."/>
            <person name="Tritt A."/>
            <person name="Yoshinaga Y."/>
            <person name="Zwiers L.-H."/>
            <person name="Turgeon B."/>
            <person name="Goodwin S."/>
            <person name="Spatafora J."/>
            <person name="Crous P."/>
            <person name="Grigoriev I."/>
        </authorList>
    </citation>
    <scope>NUCLEOTIDE SEQUENCE</scope>
    <source>
        <strain evidence="3">CBS 121167</strain>
    </source>
</reference>
<feature type="transmembrane region" description="Helical" evidence="1">
    <location>
        <begin position="6"/>
        <end position="30"/>
    </location>
</feature>
<keyword evidence="1" id="KW-1133">Transmembrane helix</keyword>